<keyword evidence="3 10" id="KW-0547">Nucleotide-binding</keyword>
<dbReference type="GO" id="GO:0016787">
    <property type="term" value="F:hydrolase activity"/>
    <property type="evidence" value="ECO:0007669"/>
    <property type="project" value="UniProtKB-KW"/>
</dbReference>
<dbReference type="Proteomes" id="UP000015441">
    <property type="component" value="Unassembled WGS sequence"/>
</dbReference>
<dbReference type="InParanoid" id="N1JGI6"/>
<dbReference type="GO" id="GO:0003723">
    <property type="term" value="F:RNA binding"/>
    <property type="evidence" value="ECO:0007669"/>
    <property type="project" value="UniProtKB-UniRule"/>
</dbReference>
<evidence type="ECO:0000313" key="15">
    <source>
        <dbReference type="EMBL" id="CCU76913.1"/>
    </source>
</evidence>
<dbReference type="GO" id="GO:0006364">
    <property type="term" value="P:rRNA processing"/>
    <property type="evidence" value="ECO:0007669"/>
    <property type="project" value="UniProtKB-KW"/>
</dbReference>
<keyword evidence="6 10" id="KW-0067">ATP-binding</keyword>
<evidence type="ECO:0000259" key="12">
    <source>
        <dbReference type="PROSITE" id="PS51192"/>
    </source>
</evidence>
<dbReference type="InterPro" id="IPR014001">
    <property type="entry name" value="Helicase_ATP-bd"/>
</dbReference>
<gene>
    <name evidence="15" type="ORF">BGHDH14_bgh06073</name>
</gene>
<dbReference type="eggNOG" id="KOG0350">
    <property type="taxonomic scope" value="Eukaryota"/>
</dbReference>
<evidence type="ECO:0000256" key="1">
    <source>
        <dbReference type="ARBA" id="ARBA00004604"/>
    </source>
</evidence>
<feature type="compositionally biased region" description="Low complexity" evidence="11">
    <location>
        <begin position="650"/>
        <end position="670"/>
    </location>
</feature>
<feature type="compositionally biased region" description="Low complexity" evidence="11">
    <location>
        <begin position="151"/>
        <end position="164"/>
    </location>
</feature>
<feature type="compositionally biased region" description="Basic residues" evidence="11">
    <location>
        <begin position="236"/>
        <end position="253"/>
    </location>
</feature>
<organism evidence="15 16">
    <name type="scientific">Blumeria graminis f. sp. hordei (strain DH14)</name>
    <name type="common">Barley powdery mildew</name>
    <name type="synonym">Oidium monilioides f. sp. hordei</name>
    <dbReference type="NCBI Taxonomy" id="546991"/>
    <lineage>
        <taxon>Eukaryota</taxon>
        <taxon>Fungi</taxon>
        <taxon>Dikarya</taxon>
        <taxon>Ascomycota</taxon>
        <taxon>Pezizomycotina</taxon>
        <taxon>Leotiomycetes</taxon>
        <taxon>Erysiphales</taxon>
        <taxon>Erysiphaceae</taxon>
        <taxon>Blumeria</taxon>
        <taxon>Blumeria hordei</taxon>
    </lineage>
</organism>
<feature type="compositionally biased region" description="Polar residues" evidence="11">
    <location>
        <begin position="125"/>
        <end position="150"/>
    </location>
</feature>
<dbReference type="InterPro" id="IPR000629">
    <property type="entry name" value="RNA-helicase_DEAD-box_CS"/>
</dbReference>
<sequence length="862" mass="95668">MASYSYARYLPPPKPKKSESIRDSASPQPTSSSKSVRPSDTYHDASSSYARYLPSKPISNGANSAPKFDRNSSPSSSLAKMGTKSLKPEGPLPNTKPMNAPVSRKSPSQQGRSPSEHISSKSKKNVNTLKSDTGSQVIMENQAYSEPSIDNTNLNLNRNKNNLNPDLRTKFHQEGLKSPSKSGSPPSETYHQNKSEPSAATEQGKFSKVELQNVGSNNVKKRARDESDSGDEKSIKNHKKILKKRDRSLKKLKAKEDASKGLPLTEPSTKVSVELHDLAPLPQAELLPPATLVSIADSYPPWMANPVRVTTQKKVSFKEIGLDDLTIKALQQKGFNEAFAIQAAVLPLLISNTEQERGDIVISAATGSGKTLAYTLPMIKDISCYKITKLRGLIILPTRELVFQVKEMVETCVTAFYHDKKKRVKIGTAVGNESLSVEQSHLIDYDQKYDPEEYRKRLNRIDLAWKNAEDVDDGLRCIFEESSTGKFPDHISNQKVNVDILICTPGRLVEHLKCTSGFTLKDVSWLVIDEADKLLDQSFQQWLPMVMAEVEPKHTEPLVKRRRVQKLILSATMTRDLGELAQLKLYRPKLITLDSEMQINGDSQTHNLPCTLWESGVKVEEDGIKPLYLMEILKRESILPISGLEDSYPSDSDSLDSSLDSESSDSSTSVSKERSTSKVLSLPPDSNSNNPQGVLIFTNSNVTAVRLGRIIPLLCPSLATRIGVLTSSLPRSSRQQCIRSFCKGIISVIVASDLVSRGLDLPDLAHVINYDIPTSVVSYVHRVGRTARAGKEGRAWTLFTATEGRWFWNEIGRSAHIHRPKGKVVRTNISKETFSEEERRTYGLALETLEKEATGVEICKWT</sequence>
<dbReference type="AlphaFoldDB" id="N1JGI6"/>
<dbReference type="GO" id="GO:0005524">
    <property type="term" value="F:ATP binding"/>
    <property type="evidence" value="ECO:0007669"/>
    <property type="project" value="UniProtKB-UniRule"/>
</dbReference>
<evidence type="ECO:0000256" key="7">
    <source>
        <dbReference type="ARBA" id="ARBA00022884"/>
    </source>
</evidence>
<comment type="function">
    <text evidence="10">RNA helicase.</text>
</comment>
<feature type="short sequence motif" description="Q motif" evidence="9">
    <location>
        <begin position="315"/>
        <end position="343"/>
    </location>
</feature>
<keyword evidence="2" id="KW-0698">rRNA processing</keyword>
<feature type="domain" description="DEAD-box RNA helicase Q" evidence="14">
    <location>
        <begin position="315"/>
        <end position="343"/>
    </location>
</feature>
<proteinExistence type="inferred from homology"/>
<dbReference type="PROSITE" id="PS51192">
    <property type="entry name" value="HELICASE_ATP_BIND_1"/>
    <property type="match status" value="1"/>
</dbReference>
<evidence type="ECO:0000256" key="6">
    <source>
        <dbReference type="ARBA" id="ARBA00022840"/>
    </source>
</evidence>
<dbReference type="PROSITE" id="PS51194">
    <property type="entry name" value="HELICASE_CTER"/>
    <property type="match status" value="1"/>
</dbReference>
<evidence type="ECO:0000259" key="14">
    <source>
        <dbReference type="PROSITE" id="PS51195"/>
    </source>
</evidence>
<reference evidence="15 16" key="1">
    <citation type="journal article" date="2010" name="Science">
        <title>Genome expansion and gene loss in powdery mildew fungi reveal tradeoffs in extreme parasitism.</title>
        <authorList>
            <person name="Spanu P.D."/>
            <person name="Abbott J.C."/>
            <person name="Amselem J."/>
            <person name="Burgis T.A."/>
            <person name="Soanes D.M."/>
            <person name="Stueber K."/>
            <person name="Ver Loren van Themaat E."/>
            <person name="Brown J.K.M."/>
            <person name="Butcher S.A."/>
            <person name="Gurr S.J."/>
            <person name="Lebrun M.-H."/>
            <person name="Ridout C.J."/>
            <person name="Schulze-Lefert P."/>
            <person name="Talbot N.J."/>
            <person name="Ahmadinejad N."/>
            <person name="Ametz C."/>
            <person name="Barton G.R."/>
            <person name="Benjdia M."/>
            <person name="Bidzinski P."/>
            <person name="Bindschedler L.V."/>
            <person name="Both M."/>
            <person name="Brewer M.T."/>
            <person name="Cadle-Davidson L."/>
            <person name="Cadle-Davidson M.M."/>
            <person name="Collemare J."/>
            <person name="Cramer R."/>
            <person name="Frenkel O."/>
            <person name="Godfrey D."/>
            <person name="Harriman J."/>
            <person name="Hoede C."/>
            <person name="King B.C."/>
            <person name="Klages S."/>
            <person name="Kleemann J."/>
            <person name="Knoll D."/>
            <person name="Koti P.S."/>
            <person name="Kreplak J."/>
            <person name="Lopez-Ruiz F.J."/>
            <person name="Lu X."/>
            <person name="Maekawa T."/>
            <person name="Mahanil S."/>
            <person name="Micali C."/>
            <person name="Milgroom M.G."/>
            <person name="Montana G."/>
            <person name="Noir S."/>
            <person name="O'Connell R.J."/>
            <person name="Oberhaensli S."/>
            <person name="Parlange F."/>
            <person name="Pedersen C."/>
            <person name="Quesneville H."/>
            <person name="Reinhardt R."/>
            <person name="Rott M."/>
            <person name="Sacristan S."/>
            <person name="Schmidt S.M."/>
            <person name="Schoen M."/>
            <person name="Skamnioti P."/>
            <person name="Sommer H."/>
            <person name="Stephens A."/>
            <person name="Takahara H."/>
            <person name="Thordal-Christensen H."/>
            <person name="Vigouroux M."/>
            <person name="Wessling R."/>
            <person name="Wicker T."/>
            <person name="Panstruga R."/>
        </authorList>
    </citation>
    <scope>NUCLEOTIDE SEQUENCE [LARGE SCALE GENOMIC DNA]</scope>
    <source>
        <strain evidence="15">DH14</strain>
    </source>
</reference>
<comment type="subcellular location">
    <subcellularLocation>
        <location evidence="1">Nucleus</location>
        <location evidence="1">Nucleolus</location>
    </subcellularLocation>
</comment>
<dbReference type="PROSITE" id="PS51195">
    <property type="entry name" value="Q_MOTIF"/>
    <property type="match status" value="1"/>
</dbReference>
<dbReference type="SMART" id="SM00490">
    <property type="entry name" value="HELICc"/>
    <property type="match status" value="1"/>
</dbReference>
<dbReference type="EMBL" id="CAUH01003131">
    <property type="protein sequence ID" value="CCU76913.1"/>
    <property type="molecule type" value="Genomic_DNA"/>
</dbReference>
<dbReference type="SMART" id="SM00487">
    <property type="entry name" value="DEXDc"/>
    <property type="match status" value="1"/>
</dbReference>
<keyword evidence="5 10" id="KW-0347">Helicase</keyword>
<dbReference type="Pfam" id="PF00270">
    <property type="entry name" value="DEAD"/>
    <property type="match status" value="2"/>
</dbReference>
<dbReference type="GO" id="GO:0003724">
    <property type="term" value="F:RNA helicase activity"/>
    <property type="evidence" value="ECO:0007669"/>
    <property type="project" value="UniProtKB-EC"/>
</dbReference>
<feature type="compositionally biased region" description="Low complexity" evidence="11">
    <location>
        <begin position="24"/>
        <end position="35"/>
    </location>
</feature>
<keyword evidence="16" id="KW-1185">Reference proteome</keyword>
<comment type="domain">
    <text evidence="10">The Q motif is unique to and characteristic of the DEAD box family of RNA helicases and controls ATP binding and hydrolysis.</text>
</comment>
<dbReference type="STRING" id="546991.N1JGI6"/>
<dbReference type="GO" id="GO:0005730">
    <property type="term" value="C:nucleolus"/>
    <property type="evidence" value="ECO:0007669"/>
    <property type="project" value="UniProtKB-SubCell"/>
</dbReference>
<evidence type="ECO:0000256" key="5">
    <source>
        <dbReference type="ARBA" id="ARBA00022806"/>
    </source>
</evidence>
<dbReference type="Gene3D" id="3.40.50.300">
    <property type="entry name" value="P-loop containing nucleotide triphosphate hydrolases"/>
    <property type="match status" value="2"/>
</dbReference>
<feature type="compositionally biased region" description="Low complexity" evidence="11">
    <location>
        <begin position="177"/>
        <end position="187"/>
    </location>
</feature>
<dbReference type="InterPro" id="IPR014014">
    <property type="entry name" value="RNA_helicase_DEAD_Q_motif"/>
</dbReference>
<dbReference type="PROSITE" id="PS00039">
    <property type="entry name" value="DEAD_ATP_HELICASE"/>
    <property type="match status" value="1"/>
</dbReference>
<keyword evidence="4 10" id="KW-0378">Hydrolase</keyword>
<evidence type="ECO:0000313" key="16">
    <source>
        <dbReference type="Proteomes" id="UP000015441"/>
    </source>
</evidence>
<dbReference type="CDD" id="cd17956">
    <property type="entry name" value="DEADc_DDX51"/>
    <property type="match status" value="1"/>
</dbReference>
<evidence type="ECO:0000256" key="11">
    <source>
        <dbReference type="SAM" id="MobiDB-lite"/>
    </source>
</evidence>
<protein>
    <recommendedName>
        <fullName evidence="10">ATP-dependent RNA helicase</fullName>
        <ecNumber evidence="10">3.6.4.13</ecNumber>
    </recommendedName>
</protein>
<dbReference type="Pfam" id="PF00271">
    <property type="entry name" value="Helicase_C"/>
    <property type="match status" value="1"/>
</dbReference>
<keyword evidence="7 10" id="KW-0694">RNA-binding</keyword>
<evidence type="ECO:0000256" key="2">
    <source>
        <dbReference type="ARBA" id="ARBA00022552"/>
    </source>
</evidence>
<evidence type="ECO:0000256" key="4">
    <source>
        <dbReference type="ARBA" id="ARBA00022801"/>
    </source>
</evidence>
<accession>N1JGI6</accession>
<evidence type="ECO:0000256" key="10">
    <source>
        <dbReference type="RuleBase" id="RU365068"/>
    </source>
</evidence>
<feature type="compositionally biased region" description="Polar residues" evidence="11">
    <location>
        <begin position="189"/>
        <end position="201"/>
    </location>
</feature>
<comment type="similarity">
    <text evidence="10">Belongs to the DEAD box helicase family.</text>
</comment>
<dbReference type="FunCoup" id="N1JGI6">
    <property type="interactions" value="843"/>
</dbReference>
<dbReference type="PANTHER" id="PTHR24031">
    <property type="entry name" value="RNA HELICASE"/>
    <property type="match status" value="1"/>
</dbReference>
<dbReference type="InterPro" id="IPR027417">
    <property type="entry name" value="P-loop_NTPase"/>
</dbReference>
<evidence type="ECO:0000256" key="3">
    <source>
        <dbReference type="ARBA" id="ARBA00022741"/>
    </source>
</evidence>
<dbReference type="HOGENOM" id="CLU_003041_15_2_1"/>
<feature type="domain" description="Helicase ATP-binding" evidence="12">
    <location>
        <begin position="351"/>
        <end position="591"/>
    </location>
</feature>
<evidence type="ECO:0000256" key="9">
    <source>
        <dbReference type="PROSITE-ProRule" id="PRU00552"/>
    </source>
</evidence>
<dbReference type="EC" id="3.6.4.13" evidence="10"/>
<name>N1JGI6_BLUG1</name>
<dbReference type="InterPro" id="IPR001650">
    <property type="entry name" value="Helicase_C-like"/>
</dbReference>
<dbReference type="SUPFAM" id="SSF52540">
    <property type="entry name" value="P-loop containing nucleoside triphosphate hydrolases"/>
    <property type="match status" value="2"/>
</dbReference>
<feature type="domain" description="Helicase C-terminal" evidence="13">
    <location>
        <begin position="674"/>
        <end position="842"/>
    </location>
</feature>
<feature type="region of interest" description="Disordered" evidence="11">
    <location>
        <begin position="645"/>
        <end position="686"/>
    </location>
</feature>
<comment type="catalytic activity">
    <reaction evidence="10">
        <text>ATP + H2O = ADP + phosphate + H(+)</text>
        <dbReference type="Rhea" id="RHEA:13065"/>
        <dbReference type="ChEBI" id="CHEBI:15377"/>
        <dbReference type="ChEBI" id="CHEBI:15378"/>
        <dbReference type="ChEBI" id="CHEBI:30616"/>
        <dbReference type="ChEBI" id="CHEBI:43474"/>
        <dbReference type="ChEBI" id="CHEBI:456216"/>
        <dbReference type="EC" id="3.6.4.13"/>
    </reaction>
</comment>
<feature type="compositionally biased region" description="Basic and acidic residues" evidence="11">
    <location>
        <begin position="223"/>
        <end position="235"/>
    </location>
</feature>
<dbReference type="CDD" id="cd18787">
    <property type="entry name" value="SF2_C_DEAD"/>
    <property type="match status" value="1"/>
</dbReference>
<comment type="caution">
    <text evidence="15">The sequence shown here is derived from an EMBL/GenBank/DDBJ whole genome shotgun (WGS) entry which is preliminary data.</text>
</comment>
<dbReference type="InterPro" id="IPR011545">
    <property type="entry name" value="DEAD/DEAH_box_helicase_dom"/>
</dbReference>
<dbReference type="OrthoDB" id="3370at2759"/>
<evidence type="ECO:0000256" key="8">
    <source>
        <dbReference type="ARBA" id="ARBA00023242"/>
    </source>
</evidence>
<keyword evidence="8" id="KW-0539">Nucleus</keyword>
<feature type="region of interest" description="Disordered" evidence="11">
    <location>
        <begin position="1"/>
        <end position="265"/>
    </location>
</feature>
<evidence type="ECO:0000259" key="13">
    <source>
        <dbReference type="PROSITE" id="PS51194"/>
    </source>
</evidence>